<evidence type="ECO:0000256" key="3">
    <source>
        <dbReference type="ARBA" id="ARBA00022737"/>
    </source>
</evidence>
<dbReference type="AlphaFoldDB" id="A0A183AVC0"/>
<evidence type="ECO:0000256" key="5">
    <source>
        <dbReference type="ARBA" id="ARBA00023136"/>
    </source>
</evidence>
<evidence type="ECO:0000256" key="6">
    <source>
        <dbReference type="SAM" id="Coils"/>
    </source>
</evidence>
<dbReference type="Proteomes" id="UP000272942">
    <property type="component" value="Unassembled WGS sequence"/>
</dbReference>
<sequence>MTRKYEVQVNDFGPSWRDGIAFSAMVHNIDSRLVKMDELKQRSHRENLEYAFSQAETHLGIPRLLDPEDVDVDRPDEKSIMTYDAPDFTPSMEEVKSVAELIAAVRKTEAAVSVEINRKNVSLDEQYQKYLQNVDTVQSYIKWLQKLEADWEQASTNNSKSTSDLEIASEALNSLRDTLDTWRWKLDSMVPGELGKVARWICQAEQWLKVTARSWYQSGTASKRIAVVGQRDESWRPSSADPPNSPPSLQKVEQLIEEEKEVFGPNNSNATKMRDLLSSSRSHSDSQSDTVPKNLMEQLGKRLADVIGREPGCTAVMDAARARRKFLDLLYAQKIQETEKSVNIRSRRKTSTAGLEERLAQWNLTVDGLHTEENKDLIEQMLIDYESCTQIENIPEQLDQAKTDLNRQYGLLEQLARLDESRLPKNALRVVGSWKRECEQKWNANKLKQLDATGLALKKRLDIWNKFNMLSDKIERALGQAERLILSQVQPPEDREDLNEWVKEAQTLATQLGASGDHNQIQSFRKRLAHLNEQIEELKNVEVKRMEKARRDERAQAERELGQYLDKIEEWTSKVEGFLIPSDKRRTKEAPTKCTSEHLDELLDRLNEIMSGQTKAQEHLQTAVRIANSPPLQPPEGESQTRLNKLESQMEHLCPTLSSQMANLKDLLEKTRHIEAGLEQIERAEKQAELWHGKLSSSAAPEGAANNSRIFSEVSFKPCAS</sequence>
<dbReference type="SUPFAM" id="SSF47576">
    <property type="entry name" value="Calponin-homology domain, CH-domain"/>
    <property type="match status" value="1"/>
</dbReference>
<keyword evidence="10" id="KW-1185">Reference proteome</keyword>
<keyword evidence="2" id="KW-0812">Transmembrane</keyword>
<feature type="region of interest" description="Disordered" evidence="7">
    <location>
        <begin position="227"/>
        <end position="249"/>
    </location>
</feature>
<dbReference type="InterPro" id="IPR036872">
    <property type="entry name" value="CH_dom_sf"/>
</dbReference>
<keyword evidence="6" id="KW-0175">Coiled coil</keyword>
<dbReference type="Pfam" id="PF00307">
    <property type="entry name" value="CH"/>
    <property type="match status" value="1"/>
</dbReference>
<dbReference type="GO" id="GO:0034993">
    <property type="term" value="C:meiotic nuclear membrane microtubule tethering complex"/>
    <property type="evidence" value="ECO:0007669"/>
    <property type="project" value="TreeGrafter"/>
</dbReference>
<dbReference type="InterPro" id="IPR052403">
    <property type="entry name" value="LINC-complex_assoc"/>
</dbReference>
<comment type="subcellular location">
    <subcellularLocation>
        <location evidence="1">Membrane</location>
    </subcellularLocation>
</comment>
<dbReference type="GO" id="GO:0005640">
    <property type="term" value="C:nuclear outer membrane"/>
    <property type="evidence" value="ECO:0007669"/>
    <property type="project" value="TreeGrafter"/>
</dbReference>
<dbReference type="PROSITE" id="PS50021">
    <property type="entry name" value="CH"/>
    <property type="match status" value="1"/>
</dbReference>
<dbReference type="GO" id="GO:0005737">
    <property type="term" value="C:cytoplasm"/>
    <property type="evidence" value="ECO:0007669"/>
    <property type="project" value="TreeGrafter"/>
</dbReference>
<evidence type="ECO:0000259" key="8">
    <source>
        <dbReference type="PROSITE" id="PS50021"/>
    </source>
</evidence>
<reference evidence="9 10" key="2">
    <citation type="submission" date="2018-11" db="EMBL/GenBank/DDBJ databases">
        <authorList>
            <consortium name="Pathogen Informatics"/>
        </authorList>
    </citation>
    <scope>NUCLEOTIDE SEQUENCE [LARGE SCALE GENOMIC DNA]</scope>
    <source>
        <strain evidence="9 10">Egypt</strain>
    </source>
</reference>
<feature type="coiled-coil region" evidence="6">
    <location>
        <begin position="521"/>
        <end position="574"/>
    </location>
</feature>
<dbReference type="Gene3D" id="1.10.418.10">
    <property type="entry name" value="Calponin-like domain"/>
    <property type="match status" value="1"/>
</dbReference>
<keyword evidence="3" id="KW-0677">Repeat</keyword>
<protein>
    <submittedName>
        <fullName evidence="11">Calponin-homology (CH) domain-containing protein</fullName>
    </submittedName>
</protein>
<dbReference type="PANTHER" id="PTHR47535">
    <property type="entry name" value="MUSCLE-SPECIFIC PROTEIN 300 KDA, ISOFORM G"/>
    <property type="match status" value="1"/>
</dbReference>
<feature type="domain" description="Calponin-homology (CH)" evidence="8">
    <location>
        <begin position="1"/>
        <end position="92"/>
    </location>
</feature>
<name>A0A183AVC0_9TREM</name>
<dbReference type="InterPro" id="IPR001715">
    <property type="entry name" value="CH_dom"/>
</dbReference>
<proteinExistence type="predicted"/>
<reference evidence="11" key="1">
    <citation type="submission" date="2016-06" db="UniProtKB">
        <authorList>
            <consortium name="WormBaseParasite"/>
        </authorList>
    </citation>
    <scope>IDENTIFICATION</scope>
</reference>
<dbReference type="WBParaSite" id="ECPE_0001093901-mRNA-1">
    <property type="protein sequence ID" value="ECPE_0001093901-mRNA-1"/>
    <property type="gene ID" value="ECPE_0001093901"/>
</dbReference>
<evidence type="ECO:0000256" key="1">
    <source>
        <dbReference type="ARBA" id="ARBA00004370"/>
    </source>
</evidence>
<evidence type="ECO:0000313" key="9">
    <source>
        <dbReference type="EMBL" id="VDP87801.1"/>
    </source>
</evidence>
<dbReference type="EMBL" id="UZAN01049884">
    <property type="protein sequence ID" value="VDP87801.1"/>
    <property type="molecule type" value="Genomic_DNA"/>
</dbReference>
<feature type="region of interest" description="Disordered" evidence="7">
    <location>
        <begin position="261"/>
        <end position="293"/>
    </location>
</feature>
<evidence type="ECO:0000313" key="11">
    <source>
        <dbReference type="WBParaSite" id="ECPE_0001093901-mRNA-1"/>
    </source>
</evidence>
<accession>A0A183AVC0</accession>
<evidence type="ECO:0000256" key="4">
    <source>
        <dbReference type="ARBA" id="ARBA00022989"/>
    </source>
</evidence>
<dbReference type="SMART" id="SM00033">
    <property type="entry name" value="CH"/>
    <property type="match status" value="1"/>
</dbReference>
<feature type="compositionally biased region" description="Low complexity" evidence="7">
    <location>
        <begin position="276"/>
        <end position="289"/>
    </location>
</feature>
<dbReference type="Gene3D" id="1.20.58.60">
    <property type="match status" value="1"/>
</dbReference>
<dbReference type="GO" id="GO:0051015">
    <property type="term" value="F:actin filament binding"/>
    <property type="evidence" value="ECO:0007669"/>
    <property type="project" value="TreeGrafter"/>
</dbReference>
<organism evidence="11">
    <name type="scientific">Echinostoma caproni</name>
    <dbReference type="NCBI Taxonomy" id="27848"/>
    <lineage>
        <taxon>Eukaryota</taxon>
        <taxon>Metazoa</taxon>
        <taxon>Spiralia</taxon>
        <taxon>Lophotrochozoa</taxon>
        <taxon>Platyhelminthes</taxon>
        <taxon>Trematoda</taxon>
        <taxon>Digenea</taxon>
        <taxon>Plagiorchiida</taxon>
        <taxon>Echinostomata</taxon>
        <taxon>Echinostomatoidea</taxon>
        <taxon>Echinostomatidae</taxon>
        <taxon>Echinostoma</taxon>
    </lineage>
</organism>
<gene>
    <name evidence="9" type="ORF">ECPE_LOCUS10905</name>
</gene>
<evidence type="ECO:0000256" key="2">
    <source>
        <dbReference type="ARBA" id="ARBA00022692"/>
    </source>
</evidence>
<evidence type="ECO:0000313" key="10">
    <source>
        <dbReference type="Proteomes" id="UP000272942"/>
    </source>
</evidence>
<dbReference type="OrthoDB" id="18740at2759"/>
<keyword evidence="4" id="KW-1133">Transmembrane helix</keyword>
<keyword evidence="5" id="KW-0472">Membrane</keyword>
<dbReference type="GO" id="GO:0007097">
    <property type="term" value="P:nuclear migration"/>
    <property type="evidence" value="ECO:0007669"/>
    <property type="project" value="TreeGrafter"/>
</dbReference>
<dbReference type="PANTHER" id="PTHR47535:SF1">
    <property type="entry name" value="NESPRIN-1"/>
    <property type="match status" value="1"/>
</dbReference>
<evidence type="ECO:0000256" key="7">
    <source>
        <dbReference type="SAM" id="MobiDB-lite"/>
    </source>
</evidence>